<feature type="domain" description="AIG1-type G" evidence="4">
    <location>
        <begin position="47"/>
        <end position="241"/>
    </location>
</feature>
<evidence type="ECO:0000256" key="3">
    <source>
        <dbReference type="ARBA" id="ARBA00023134"/>
    </source>
</evidence>
<dbReference type="AlphaFoldDB" id="A0A6J8BUK2"/>
<keyword evidence="3" id="KW-0342">GTP-binding</keyword>
<dbReference type="SUPFAM" id="SSF52540">
    <property type="entry name" value="P-loop containing nucleoside triphosphate hydrolases"/>
    <property type="match status" value="1"/>
</dbReference>
<dbReference type="InterPro" id="IPR045058">
    <property type="entry name" value="GIMA/IAN/Toc"/>
</dbReference>
<reference evidence="5 6" key="1">
    <citation type="submission" date="2020-06" db="EMBL/GenBank/DDBJ databases">
        <authorList>
            <person name="Li R."/>
            <person name="Bekaert M."/>
        </authorList>
    </citation>
    <scope>NUCLEOTIDE SEQUENCE [LARGE SCALE GENOMIC DNA]</scope>
    <source>
        <strain evidence="6">wild</strain>
    </source>
</reference>
<evidence type="ECO:0000313" key="5">
    <source>
        <dbReference type="EMBL" id="CAC5386680.1"/>
    </source>
</evidence>
<dbReference type="InterPro" id="IPR006703">
    <property type="entry name" value="G_AIG1"/>
</dbReference>
<protein>
    <recommendedName>
        <fullName evidence="4">AIG1-type G domain-containing protein</fullName>
    </recommendedName>
</protein>
<dbReference type="PROSITE" id="PS51720">
    <property type="entry name" value="G_AIG1"/>
    <property type="match status" value="1"/>
</dbReference>
<dbReference type="Pfam" id="PF04548">
    <property type="entry name" value="AIG1"/>
    <property type="match status" value="1"/>
</dbReference>
<proteinExistence type="inferred from homology"/>
<evidence type="ECO:0000259" key="4">
    <source>
        <dbReference type="PROSITE" id="PS51720"/>
    </source>
</evidence>
<comment type="similarity">
    <text evidence="1">Belongs to the TRAFAC class TrmE-Era-EngA-EngB-Septin-like GTPase superfamily. AIG1/Toc34/Toc159-like paraseptin GTPase family. IAN subfamily.</text>
</comment>
<dbReference type="GO" id="GO:0005525">
    <property type="term" value="F:GTP binding"/>
    <property type="evidence" value="ECO:0007669"/>
    <property type="project" value="UniProtKB-KW"/>
</dbReference>
<dbReference type="PANTHER" id="PTHR10903:SF184">
    <property type="entry name" value="GTP-BINDING PROTEIN A"/>
    <property type="match status" value="1"/>
</dbReference>
<sequence>MSFSYDHPVLRKEDILKEKKPAFQTQRTNLTQKDAVSHSVADRKEDNDELRLVLFGTKQSGKSSTGDMILGEAKFPSQCLTKSNTSINVLHGTIRCGKTIKIIETPGFRISELAREDVKVNVVKNINTATQQLGEEPHAYLYIISSKTNLDQETRVIDLIYRRLRKLIDKIIIVFTGFDFLQPKGLSRFTYLESLPDKFKTFVADCNGESRIIFFDNSRLFNEALAHTQVSKLIKIVETLK</sequence>
<dbReference type="Gene3D" id="3.40.50.300">
    <property type="entry name" value="P-loop containing nucleotide triphosphate hydrolases"/>
    <property type="match status" value="1"/>
</dbReference>
<evidence type="ECO:0000313" key="6">
    <source>
        <dbReference type="Proteomes" id="UP000507470"/>
    </source>
</evidence>
<dbReference type="InterPro" id="IPR027417">
    <property type="entry name" value="P-loop_NTPase"/>
</dbReference>
<evidence type="ECO:0000256" key="2">
    <source>
        <dbReference type="ARBA" id="ARBA00022741"/>
    </source>
</evidence>
<organism evidence="5 6">
    <name type="scientific">Mytilus coruscus</name>
    <name type="common">Sea mussel</name>
    <dbReference type="NCBI Taxonomy" id="42192"/>
    <lineage>
        <taxon>Eukaryota</taxon>
        <taxon>Metazoa</taxon>
        <taxon>Spiralia</taxon>
        <taxon>Lophotrochozoa</taxon>
        <taxon>Mollusca</taxon>
        <taxon>Bivalvia</taxon>
        <taxon>Autobranchia</taxon>
        <taxon>Pteriomorphia</taxon>
        <taxon>Mytilida</taxon>
        <taxon>Mytiloidea</taxon>
        <taxon>Mytilidae</taxon>
        <taxon>Mytilinae</taxon>
        <taxon>Mytilus</taxon>
    </lineage>
</organism>
<name>A0A6J8BUK2_MYTCO</name>
<dbReference type="EMBL" id="CACVKT020003887">
    <property type="protein sequence ID" value="CAC5386680.1"/>
    <property type="molecule type" value="Genomic_DNA"/>
</dbReference>
<evidence type="ECO:0000256" key="1">
    <source>
        <dbReference type="ARBA" id="ARBA00008535"/>
    </source>
</evidence>
<accession>A0A6J8BUK2</accession>
<dbReference type="OrthoDB" id="6111987at2759"/>
<keyword evidence="6" id="KW-1185">Reference proteome</keyword>
<gene>
    <name evidence="5" type="ORF">MCOR_22089</name>
</gene>
<keyword evidence="2" id="KW-0547">Nucleotide-binding</keyword>
<dbReference type="PANTHER" id="PTHR10903">
    <property type="entry name" value="GTPASE, IMAP FAMILY MEMBER-RELATED"/>
    <property type="match status" value="1"/>
</dbReference>
<dbReference type="Proteomes" id="UP000507470">
    <property type="component" value="Unassembled WGS sequence"/>
</dbReference>